<feature type="transmembrane region" description="Helical" evidence="5">
    <location>
        <begin position="58"/>
        <end position="74"/>
    </location>
</feature>
<dbReference type="InterPro" id="IPR014743">
    <property type="entry name" value="Cl-channel_core"/>
</dbReference>
<dbReference type="SUPFAM" id="SSF81340">
    <property type="entry name" value="Clc chloride channel"/>
    <property type="match status" value="1"/>
</dbReference>
<dbReference type="EMBL" id="CP040626">
    <property type="protein sequence ID" value="QMW90334.1"/>
    <property type="molecule type" value="Genomic_DNA"/>
</dbReference>
<dbReference type="InterPro" id="IPR001807">
    <property type="entry name" value="ClC"/>
</dbReference>
<dbReference type="PANTHER" id="PTHR43427:SF12">
    <property type="entry name" value="CHLORIDE TRANSPORTER"/>
    <property type="match status" value="1"/>
</dbReference>
<feature type="transmembrane region" description="Helical" evidence="5">
    <location>
        <begin position="21"/>
        <end position="46"/>
    </location>
</feature>
<dbReference type="PANTHER" id="PTHR43427">
    <property type="entry name" value="CHLORIDE CHANNEL PROTEIN CLC-E"/>
    <property type="match status" value="1"/>
</dbReference>
<dbReference type="AlphaFoldDB" id="A0A6N3HEG2"/>
<evidence type="ECO:0000256" key="2">
    <source>
        <dbReference type="ARBA" id="ARBA00022692"/>
    </source>
</evidence>
<feature type="transmembrane region" description="Helical" evidence="5">
    <location>
        <begin position="378"/>
        <end position="399"/>
    </location>
</feature>
<dbReference type="Proteomes" id="UP000515243">
    <property type="component" value="Chromosome 1"/>
</dbReference>
<dbReference type="GeneID" id="92943503"/>
<evidence type="ECO:0000313" key="8">
    <source>
        <dbReference type="Proteomes" id="UP000515243"/>
    </source>
</evidence>
<reference evidence="6 8" key="1">
    <citation type="submission" date="2019-05" db="EMBL/GenBank/DDBJ databases">
        <authorList>
            <person name="Schori C."/>
            <person name="Ahrens C."/>
        </authorList>
    </citation>
    <scope>NUCLEOTIDE SEQUENCE [LARGE SCALE GENOMIC DNA]</scope>
    <source>
        <strain evidence="6 8">DSM 10702</strain>
    </source>
</reference>
<dbReference type="Gene3D" id="1.10.3080.10">
    <property type="entry name" value="Clc chloride channel"/>
    <property type="match status" value="1"/>
</dbReference>
<feature type="transmembrane region" description="Helical" evidence="5">
    <location>
        <begin position="349"/>
        <end position="372"/>
    </location>
</feature>
<evidence type="ECO:0000256" key="5">
    <source>
        <dbReference type="SAM" id="Phobius"/>
    </source>
</evidence>
<name>A0A6N3HEG2_CLOBU</name>
<evidence type="ECO:0000256" key="1">
    <source>
        <dbReference type="ARBA" id="ARBA00004141"/>
    </source>
</evidence>
<dbReference type="InterPro" id="IPR050368">
    <property type="entry name" value="ClC-type_chloride_channel"/>
</dbReference>
<evidence type="ECO:0000313" key="6">
    <source>
        <dbReference type="EMBL" id="QMW90334.1"/>
    </source>
</evidence>
<proteinExistence type="predicted"/>
<feature type="transmembrane region" description="Helical" evidence="5">
    <location>
        <begin position="149"/>
        <end position="174"/>
    </location>
</feature>
<gene>
    <name evidence="7" type="ORF">CBLFYP62_03793</name>
    <name evidence="6" type="ORF">FF104_05030</name>
</gene>
<organism evidence="7">
    <name type="scientific">Clostridium butyricum</name>
    <dbReference type="NCBI Taxonomy" id="1492"/>
    <lineage>
        <taxon>Bacteria</taxon>
        <taxon>Bacillati</taxon>
        <taxon>Bacillota</taxon>
        <taxon>Clostridia</taxon>
        <taxon>Eubacteriales</taxon>
        <taxon>Clostridiaceae</taxon>
        <taxon>Clostridium</taxon>
    </lineage>
</organism>
<sequence length="420" mass="45286">MVNLEEVKRKIRIVQLNLWVFFKWIIISIITGVVGGAVGSIFHLSVELATKTRIEHSWILYLLPFGGLLIVFMYKKGMKGDPGTNLVINSIRTDGKVPFLMAPLIFLGTVITHLFGGSAGREGAALQLGGSIGSQIGNLIGLDEKDMHLITLCGMSSVFSALFGTPLTATFFAMEVISIGIIHYSAFIPCIVSSVTAYYISIYFGLAPVRFNLNVIPEISLINIVKVMILGSLCAVVSIIFCNLLHKSNNISKKIISNAYVRVFIGGIIIVLLTIIIGTRDYNGAGMDVILNAMNGTAKPEAFLLKMIFTAITISVGYKGGEIVPTFFIGATFGCVVGKFLGLDPCFGAAVGLVALFCGVVNTLITSIILSIELFGAGNIVLFAIACGVSYMESGYYSLYSSQKIMYSKIKAEYINRNAK</sequence>
<feature type="transmembrane region" description="Helical" evidence="5">
    <location>
        <begin position="181"/>
        <end position="204"/>
    </location>
</feature>
<evidence type="ECO:0000256" key="4">
    <source>
        <dbReference type="ARBA" id="ARBA00023136"/>
    </source>
</evidence>
<keyword evidence="4 5" id="KW-0472">Membrane</keyword>
<dbReference type="GO" id="GO:0015108">
    <property type="term" value="F:chloride transmembrane transporter activity"/>
    <property type="evidence" value="ECO:0007669"/>
    <property type="project" value="InterPro"/>
</dbReference>
<evidence type="ECO:0000256" key="3">
    <source>
        <dbReference type="ARBA" id="ARBA00022989"/>
    </source>
</evidence>
<evidence type="ECO:0000313" key="7">
    <source>
        <dbReference type="EMBL" id="VYU75417.1"/>
    </source>
</evidence>
<dbReference type="EMBL" id="CACRTU010000049">
    <property type="protein sequence ID" value="VYU75417.1"/>
    <property type="molecule type" value="Genomic_DNA"/>
</dbReference>
<protein>
    <submittedName>
        <fullName evidence="6">Chloride channel protein</fullName>
    </submittedName>
    <submittedName>
        <fullName evidence="7">Putative voltage-gated ClC-type chloride channel ClcB</fullName>
    </submittedName>
</protein>
<feature type="transmembrane region" description="Helical" evidence="5">
    <location>
        <begin position="224"/>
        <end position="245"/>
    </location>
</feature>
<comment type="subcellular location">
    <subcellularLocation>
        <location evidence="1">Membrane</location>
        <topology evidence="1">Multi-pass membrane protein</topology>
    </subcellularLocation>
</comment>
<reference evidence="7" key="2">
    <citation type="submission" date="2019-11" db="EMBL/GenBank/DDBJ databases">
        <authorList>
            <person name="Feng L."/>
        </authorList>
    </citation>
    <scope>NUCLEOTIDE SEQUENCE</scope>
    <source>
        <strain evidence="7">CButyricumLFYP62</strain>
    </source>
</reference>
<feature type="transmembrane region" description="Helical" evidence="5">
    <location>
        <begin position="323"/>
        <end position="342"/>
    </location>
</feature>
<keyword evidence="3 5" id="KW-1133">Transmembrane helix</keyword>
<keyword evidence="2 5" id="KW-0812">Transmembrane</keyword>
<feature type="transmembrane region" description="Helical" evidence="5">
    <location>
        <begin position="257"/>
        <end position="277"/>
    </location>
</feature>
<accession>A0A6N3HEG2</accession>
<dbReference type="Pfam" id="PF00654">
    <property type="entry name" value="Voltage_CLC"/>
    <property type="match status" value="1"/>
</dbReference>
<feature type="transmembrane region" description="Helical" evidence="5">
    <location>
        <begin position="95"/>
        <end position="116"/>
    </location>
</feature>
<dbReference type="RefSeq" id="WP_035762531.1">
    <property type="nucleotide sequence ID" value="NZ_AP019716.1"/>
</dbReference>
<dbReference type="GO" id="GO:0016020">
    <property type="term" value="C:membrane"/>
    <property type="evidence" value="ECO:0007669"/>
    <property type="project" value="UniProtKB-SubCell"/>
</dbReference>